<dbReference type="Gene3D" id="3.30.450.40">
    <property type="match status" value="1"/>
</dbReference>
<dbReference type="InterPro" id="IPR052155">
    <property type="entry name" value="Biofilm_reg_signaling"/>
</dbReference>
<feature type="domain" description="GGDEF" evidence="4">
    <location>
        <begin position="313"/>
        <end position="448"/>
    </location>
</feature>
<evidence type="ECO:0000259" key="3">
    <source>
        <dbReference type="PROSITE" id="PS50883"/>
    </source>
</evidence>
<keyword evidence="6" id="KW-1185">Reference proteome</keyword>
<feature type="domain" description="EAL" evidence="3">
    <location>
        <begin position="457"/>
        <end position="710"/>
    </location>
</feature>
<dbReference type="Pfam" id="PF00563">
    <property type="entry name" value="EAL"/>
    <property type="match status" value="1"/>
</dbReference>
<dbReference type="PANTHER" id="PTHR44757">
    <property type="entry name" value="DIGUANYLATE CYCLASE DGCP"/>
    <property type="match status" value="1"/>
</dbReference>
<dbReference type="InterPro" id="IPR001633">
    <property type="entry name" value="EAL_dom"/>
</dbReference>
<dbReference type="SUPFAM" id="SSF55785">
    <property type="entry name" value="PYP-like sensor domain (PAS domain)"/>
    <property type="match status" value="1"/>
</dbReference>
<organism evidence="5 6">
    <name type="scientific">Sphingomonas desiccabilis</name>
    <dbReference type="NCBI Taxonomy" id="429134"/>
    <lineage>
        <taxon>Bacteria</taxon>
        <taxon>Pseudomonadati</taxon>
        <taxon>Pseudomonadota</taxon>
        <taxon>Alphaproteobacteria</taxon>
        <taxon>Sphingomonadales</taxon>
        <taxon>Sphingomonadaceae</taxon>
        <taxon>Sphingomonas</taxon>
    </lineage>
</organism>
<dbReference type="InterPro" id="IPR000160">
    <property type="entry name" value="GGDEF_dom"/>
</dbReference>
<reference evidence="5 6" key="1">
    <citation type="submission" date="2019-01" db="EMBL/GenBank/DDBJ databases">
        <title>Sphingomonas mucosissima sp. nov. and Sphingomonas desiccabilis sp. nov., from biological soil crusts in the Colorado Plateau, USA.</title>
        <authorList>
            <person name="Zhu D."/>
        </authorList>
    </citation>
    <scope>NUCLEOTIDE SEQUENCE [LARGE SCALE GENOMIC DNA]</scope>
    <source>
        <strain evidence="5 6">CP1D</strain>
    </source>
</reference>
<dbReference type="OrthoDB" id="9812260at2"/>
<dbReference type="PANTHER" id="PTHR44757:SF2">
    <property type="entry name" value="BIOFILM ARCHITECTURE MAINTENANCE PROTEIN MBAA"/>
    <property type="match status" value="1"/>
</dbReference>
<dbReference type="PROSITE" id="PS50112">
    <property type="entry name" value="PAS"/>
    <property type="match status" value="1"/>
</dbReference>
<dbReference type="Pfam" id="PF00989">
    <property type="entry name" value="PAS"/>
    <property type="match status" value="1"/>
</dbReference>
<name>A0A4Q2J109_9SPHN</name>
<dbReference type="EMBL" id="SDPT01000001">
    <property type="protein sequence ID" value="RXZ35403.1"/>
    <property type="molecule type" value="Genomic_DNA"/>
</dbReference>
<evidence type="ECO:0000259" key="2">
    <source>
        <dbReference type="PROSITE" id="PS50112"/>
    </source>
</evidence>
<evidence type="ECO:0000259" key="4">
    <source>
        <dbReference type="PROSITE" id="PS50887"/>
    </source>
</evidence>
<comment type="caution">
    <text evidence="5">The sequence shown here is derived from an EMBL/GenBank/DDBJ whole genome shotgun (WGS) entry which is preliminary data.</text>
</comment>
<dbReference type="SMART" id="SM00091">
    <property type="entry name" value="PAS"/>
    <property type="match status" value="1"/>
</dbReference>
<feature type="domain" description="PAS" evidence="2">
    <location>
        <begin position="173"/>
        <end position="224"/>
    </location>
</feature>
<evidence type="ECO:0000313" key="5">
    <source>
        <dbReference type="EMBL" id="RXZ35403.1"/>
    </source>
</evidence>
<dbReference type="SMART" id="SM00065">
    <property type="entry name" value="GAF"/>
    <property type="match status" value="1"/>
</dbReference>
<dbReference type="InterPro" id="IPR013767">
    <property type="entry name" value="PAS_fold"/>
</dbReference>
<dbReference type="Pfam" id="PF01590">
    <property type="entry name" value="GAF"/>
    <property type="match status" value="1"/>
</dbReference>
<dbReference type="InterPro" id="IPR029787">
    <property type="entry name" value="Nucleotide_cyclase"/>
</dbReference>
<dbReference type="Proteomes" id="UP000292347">
    <property type="component" value="Unassembled WGS sequence"/>
</dbReference>
<dbReference type="CDD" id="cd01948">
    <property type="entry name" value="EAL"/>
    <property type="match status" value="1"/>
</dbReference>
<proteinExistence type="predicted"/>
<dbReference type="NCBIfam" id="TIGR00229">
    <property type="entry name" value="sensory_box"/>
    <property type="match status" value="1"/>
</dbReference>
<dbReference type="AlphaFoldDB" id="A0A4Q2J109"/>
<dbReference type="SMART" id="SM00052">
    <property type="entry name" value="EAL"/>
    <property type="match status" value="1"/>
</dbReference>
<evidence type="ECO:0000256" key="1">
    <source>
        <dbReference type="SAM" id="MobiDB-lite"/>
    </source>
</evidence>
<dbReference type="SUPFAM" id="SSF141868">
    <property type="entry name" value="EAL domain-like"/>
    <property type="match status" value="1"/>
</dbReference>
<protein>
    <submittedName>
        <fullName evidence="5">GGDEF and EAL domain-containing protein</fullName>
    </submittedName>
</protein>
<dbReference type="Pfam" id="PF00990">
    <property type="entry name" value="GGDEF"/>
    <property type="match status" value="1"/>
</dbReference>
<gene>
    <name evidence="5" type="ORF">EO081_07235</name>
</gene>
<dbReference type="NCBIfam" id="TIGR00254">
    <property type="entry name" value="GGDEF"/>
    <property type="match status" value="1"/>
</dbReference>
<dbReference type="Gene3D" id="3.30.70.270">
    <property type="match status" value="1"/>
</dbReference>
<dbReference type="SMART" id="SM00267">
    <property type="entry name" value="GGDEF"/>
    <property type="match status" value="1"/>
</dbReference>
<dbReference type="InterPro" id="IPR035965">
    <property type="entry name" value="PAS-like_dom_sf"/>
</dbReference>
<dbReference type="SUPFAM" id="SSF55781">
    <property type="entry name" value="GAF domain-like"/>
    <property type="match status" value="1"/>
</dbReference>
<dbReference type="CDD" id="cd01949">
    <property type="entry name" value="GGDEF"/>
    <property type="match status" value="1"/>
</dbReference>
<accession>A0A4Q2J109</accession>
<dbReference type="PROSITE" id="PS50883">
    <property type="entry name" value="EAL"/>
    <property type="match status" value="1"/>
</dbReference>
<dbReference type="InterPro" id="IPR029016">
    <property type="entry name" value="GAF-like_dom_sf"/>
</dbReference>
<dbReference type="PROSITE" id="PS50887">
    <property type="entry name" value="GGDEF"/>
    <property type="match status" value="1"/>
</dbReference>
<dbReference type="Gene3D" id="3.20.20.450">
    <property type="entry name" value="EAL domain"/>
    <property type="match status" value="1"/>
</dbReference>
<dbReference type="SUPFAM" id="SSF55073">
    <property type="entry name" value="Nucleotide cyclase"/>
    <property type="match status" value="1"/>
</dbReference>
<feature type="compositionally biased region" description="Basic and acidic residues" evidence="1">
    <location>
        <begin position="235"/>
        <end position="247"/>
    </location>
</feature>
<feature type="region of interest" description="Disordered" evidence="1">
    <location>
        <begin position="227"/>
        <end position="247"/>
    </location>
</feature>
<dbReference type="CDD" id="cd00130">
    <property type="entry name" value="PAS"/>
    <property type="match status" value="1"/>
</dbReference>
<sequence length="719" mass="78133">MRVRRAKISVDEGARLAAVAEYGLSDPKTDARLQEIAGLAARRFEAPVALVTLVRETDQMFVAVLGLQESGTPRDISFCSHALDSDDLLIVPDATLDPRFSGNPLVLGPPHVRFYAGAPLRSPSGHVVGTLCVIDRRPRSGFSARDRQALRALGVQAAQRLEELRLAHARAGGPHRFRQAAGASPDAVASTNAKGQVAFWNEAAVRLFGVPASEAMGRDLVEFLPSLRNQPDTSARPDERVDGDARGRDGSLFPVEVLLHASPSGQDVVVRSIESRRRSDDLAFHAANRDTLTGLPNRVVLMERITEHLARGEQIHLLHVGLEGLHHLDPAASPGSRDLALQKVARRLVESVSPADTVTRLDEDEFAILRPAEAGEPRSAALVVADRILGSLIAPVEIGKQRLRLRAQVGIACFPKHADTTDALMAAAGVALQDARREGRRTRRVYGETLKHEPLEEGESGETLAQALARGEFELFYQPQVDLVDGSLIGAEALIRWNHPERGLLIPGEFLDQIEHGPLAVDVGTWVLETACSQAVGWRRREPRFRMGVNLFEAQFRGRDLAGEVRAILDRTGLSPAGLELEVTEKIMLRNDAATLEALVSLHAQGVRVAFDDFGTGYAALSMLKACPLNRLKVDRSFVQDIKNDGPDALIVAAIATLGAGLGLDVLAEGIEDEAQWELVRTSGCRSGQGYLFGRPMPASQFEDWMRHQASPRSSEVRA</sequence>
<dbReference type="InterPro" id="IPR043128">
    <property type="entry name" value="Rev_trsase/Diguanyl_cyclase"/>
</dbReference>
<dbReference type="GO" id="GO:0006355">
    <property type="term" value="P:regulation of DNA-templated transcription"/>
    <property type="evidence" value="ECO:0007669"/>
    <property type="project" value="InterPro"/>
</dbReference>
<dbReference type="InterPro" id="IPR003018">
    <property type="entry name" value="GAF"/>
</dbReference>
<dbReference type="InterPro" id="IPR000014">
    <property type="entry name" value="PAS"/>
</dbReference>
<dbReference type="Gene3D" id="3.30.450.20">
    <property type="entry name" value="PAS domain"/>
    <property type="match status" value="1"/>
</dbReference>
<evidence type="ECO:0000313" key="6">
    <source>
        <dbReference type="Proteomes" id="UP000292347"/>
    </source>
</evidence>
<dbReference type="InterPro" id="IPR035919">
    <property type="entry name" value="EAL_sf"/>
</dbReference>